<evidence type="ECO:0000256" key="10">
    <source>
        <dbReference type="PIRSR" id="PIRSR001415-2"/>
    </source>
</evidence>
<dbReference type="PRINTS" id="PR00144">
    <property type="entry name" value="DALDHYDRTASE"/>
</dbReference>
<feature type="binding site" evidence="11">
    <location>
        <position position="127"/>
    </location>
    <ligand>
        <name>Zn(2+)</name>
        <dbReference type="ChEBI" id="CHEBI:29105"/>
        <note>catalytic</note>
    </ligand>
</feature>
<feature type="binding site" evidence="10">
    <location>
        <position position="278"/>
    </location>
    <ligand>
        <name>5-aminolevulinate</name>
        <dbReference type="ChEBI" id="CHEBI:356416"/>
        <label>2</label>
    </ligand>
</feature>
<comment type="pathway">
    <text evidence="1">Porphyrin-containing compound metabolism; protoporphyrin-IX biosynthesis; coproporphyrinogen-III from 5-aminolevulinate: step 1/4.</text>
</comment>
<evidence type="ECO:0000313" key="16">
    <source>
        <dbReference type="Proteomes" id="UP001596296"/>
    </source>
</evidence>
<dbReference type="FunFam" id="3.20.20.70:FF:000019">
    <property type="entry name" value="Delta-aminolevulinic acid dehydratase"/>
    <property type="match status" value="1"/>
</dbReference>
<evidence type="ECO:0000256" key="4">
    <source>
        <dbReference type="ARBA" id="ARBA00020771"/>
    </source>
</evidence>
<feature type="binding site" evidence="11">
    <location>
        <position position="119"/>
    </location>
    <ligand>
        <name>Zn(2+)</name>
        <dbReference type="ChEBI" id="CHEBI:29105"/>
        <note>catalytic</note>
    </ligand>
</feature>
<organism evidence="15 16">
    <name type="scientific">Halopenitus salinus</name>
    <dbReference type="NCBI Taxonomy" id="1198295"/>
    <lineage>
        <taxon>Archaea</taxon>
        <taxon>Methanobacteriati</taxon>
        <taxon>Methanobacteriota</taxon>
        <taxon>Stenosarchaea group</taxon>
        <taxon>Halobacteria</taxon>
        <taxon>Halobacteriales</taxon>
        <taxon>Haloferacaceae</taxon>
        <taxon>Halopenitus</taxon>
    </lineage>
</organism>
<comment type="caution">
    <text evidence="15">The sequence shown here is derived from an EMBL/GenBank/DDBJ whole genome shotgun (WGS) entry which is preliminary data.</text>
</comment>
<dbReference type="GO" id="GO:0004655">
    <property type="term" value="F:porphobilinogen synthase activity"/>
    <property type="evidence" value="ECO:0007669"/>
    <property type="project" value="UniProtKB-EC"/>
</dbReference>
<dbReference type="Gene3D" id="3.20.20.70">
    <property type="entry name" value="Aldolase class I"/>
    <property type="match status" value="1"/>
</dbReference>
<feature type="active site" description="Schiff-base intermediate with substrate" evidence="9">
    <location>
        <position position="252"/>
    </location>
</feature>
<evidence type="ECO:0000256" key="7">
    <source>
        <dbReference type="ARBA" id="ARBA00023244"/>
    </source>
</evidence>
<feature type="binding site" evidence="10">
    <location>
        <position position="317"/>
    </location>
    <ligand>
        <name>5-aminolevulinate</name>
        <dbReference type="ChEBI" id="CHEBI:356416"/>
        <label>2</label>
    </ligand>
</feature>
<feature type="binding site" evidence="11">
    <location>
        <position position="117"/>
    </location>
    <ligand>
        <name>Zn(2+)</name>
        <dbReference type="ChEBI" id="CHEBI:29105"/>
        <note>catalytic</note>
    </ligand>
</feature>
<dbReference type="AlphaFoldDB" id="A0ABD5UY63"/>
<keyword evidence="11" id="KW-0862">Zinc</keyword>
<evidence type="ECO:0000256" key="3">
    <source>
        <dbReference type="ARBA" id="ARBA00012053"/>
    </source>
</evidence>
<dbReference type="SUPFAM" id="SSF51569">
    <property type="entry name" value="Aldolase"/>
    <property type="match status" value="1"/>
</dbReference>
<comment type="similarity">
    <text evidence="2 14">Belongs to the ALAD family.</text>
</comment>
<protein>
    <recommendedName>
        <fullName evidence="4 13">Delta-aminolevulinic acid dehydratase</fullName>
        <ecNumber evidence="3 13">4.2.1.24</ecNumber>
    </recommendedName>
</protein>
<evidence type="ECO:0000256" key="8">
    <source>
        <dbReference type="ARBA" id="ARBA00047651"/>
    </source>
</evidence>
<evidence type="ECO:0000256" key="2">
    <source>
        <dbReference type="ARBA" id="ARBA00008055"/>
    </source>
</evidence>
<proteinExistence type="inferred from homology"/>
<keyword evidence="5" id="KW-0350">Heme biosynthesis</keyword>
<feature type="binding site" evidence="10">
    <location>
        <position position="209"/>
    </location>
    <ligand>
        <name>5-aminolevulinate</name>
        <dbReference type="ChEBI" id="CHEBI:356416"/>
        <label>1</label>
    </ligand>
</feature>
<dbReference type="EMBL" id="JBHSXL010000008">
    <property type="protein sequence ID" value="MFC6892753.1"/>
    <property type="molecule type" value="Genomic_DNA"/>
</dbReference>
<dbReference type="SMART" id="SM01004">
    <property type="entry name" value="ALAD"/>
    <property type="match status" value="1"/>
</dbReference>
<dbReference type="InterPro" id="IPR001731">
    <property type="entry name" value="ALAD"/>
</dbReference>
<dbReference type="PANTHER" id="PTHR11458:SF0">
    <property type="entry name" value="DELTA-AMINOLEVULINIC ACID DEHYDRATASE"/>
    <property type="match status" value="1"/>
</dbReference>
<dbReference type="GO" id="GO:0006783">
    <property type="term" value="P:heme biosynthetic process"/>
    <property type="evidence" value="ECO:0007669"/>
    <property type="project" value="UniProtKB-KW"/>
</dbReference>
<evidence type="ECO:0000256" key="13">
    <source>
        <dbReference type="RuleBase" id="RU000515"/>
    </source>
</evidence>
<keyword evidence="7 13" id="KW-0627">Porphyrin biosynthesis</keyword>
<dbReference type="EC" id="4.2.1.24" evidence="3 13"/>
<dbReference type="Proteomes" id="UP001596296">
    <property type="component" value="Unassembled WGS sequence"/>
</dbReference>
<evidence type="ECO:0000256" key="14">
    <source>
        <dbReference type="RuleBase" id="RU004161"/>
    </source>
</evidence>
<dbReference type="Pfam" id="PF00490">
    <property type="entry name" value="ALAD"/>
    <property type="match status" value="1"/>
</dbReference>
<reference evidence="15 16" key="1">
    <citation type="journal article" date="2019" name="Int. J. Syst. Evol. Microbiol.">
        <title>The Global Catalogue of Microorganisms (GCM) 10K type strain sequencing project: providing services to taxonomists for standard genome sequencing and annotation.</title>
        <authorList>
            <consortium name="The Broad Institute Genomics Platform"/>
            <consortium name="The Broad Institute Genome Sequencing Center for Infectious Disease"/>
            <person name="Wu L."/>
            <person name="Ma J."/>
        </authorList>
    </citation>
    <scope>NUCLEOTIDE SEQUENCE [LARGE SCALE GENOMIC DNA]</scope>
    <source>
        <strain evidence="15 16">SKJ47</strain>
    </source>
</reference>
<dbReference type="InterPro" id="IPR030656">
    <property type="entry name" value="ALAD_AS"/>
</dbReference>
<dbReference type="CDD" id="cd00384">
    <property type="entry name" value="ALAD_PBGS"/>
    <property type="match status" value="1"/>
</dbReference>
<keyword evidence="12" id="KW-0460">Magnesium</keyword>
<dbReference type="InterPro" id="IPR013785">
    <property type="entry name" value="Aldolase_TIM"/>
</dbReference>
<evidence type="ECO:0000256" key="5">
    <source>
        <dbReference type="ARBA" id="ARBA00023133"/>
    </source>
</evidence>
<keyword evidence="16" id="KW-1185">Reference proteome</keyword>
<evidence type="ECO:0000256" key="9">
    <source>
        <dbReference type="PIRSR" id="PIRSR001415-1"/>
    </source>
</evidence>
<comment type="subunit">
    <text evidence="13">Homooctamer.</text>
</comment>
<name>A0ABD5UY63_9EURY</name>
<evidence type="ECO:0000256" key="6">
    <source>
        <dbReference type="ARBA" id="ARBA00023239"/>
    </source>
</evidence>
<evidence type="ECO:0000256" key="11">
    <source>
        <dbReference type="PIRSR" id="PIRSR001415-3"/>
    </source>
</evidence>
<dbReference type="PANTHER" id="PTHR11458">
    <property type="entry name" value="DELTA-AMINOLEVULINIC ACID DEHYDRATASE"/>
    <property type="match status" value="1"/>
</dbReference>
<feature type="binding site" evidence="10">
    <location>
        <position position="221"/>
    </location>
    <ligand>
        <name>5-aminolevulinate</name>
        <dbReference type="ChEBI" id="CHEBI:356416"/>
        <label>1</label>
    </ligand>
</feature>
<evidence type="ECO:0000256" key="12">
    <source>
        <dbReference type="PIRSR" id="PIRSR001415-5"/>
    </source>
</evidence>
<evidence type="ECO:0000256" key="1">
    <source>
        <dbReference type="ARBA" id="ARBA00004694"/>
    </source>
</evidence>
<feature type="binding site" evidence="12">
    <location>
        <position position="237"/>
    </location>
    <ligand>
        <name>Mg(2+)</name>
        <dbReference type="ChEBI" id="CHEBI:18420"/>
    </ligand>
</feature>
<dbReference type="RefSeq" id="WP_379743541.1">
    <property type="nucleotide sequence ID" value="NZ_JBHSVN010000001.1"/>
</dbReference>
<gene>
    <name evidence="15" type="primary">hemB</name>
    <name evidence="15" type="ORF">ACFQE9_09065</name>
</gene>
<keyword evidence="6 13" id="KW-0456">Lyase</keyword>
<evidence type="ECO:0000313" key="15">
    <source>
        <dbReference type="EMBL" id="MFC6892753.1"/>
    </source>
</evidence>
<comment type="catalytic activity">
    <reaction evidence="8 13">
        <text>2 5-aminolevulinate = porphobilinogen + 2 H2O + H(+)</text>
        <dbReference type="Rhea" id="RHEA:24064"/>
        <dbReference type="ChEBI" id="CHEBI:15377"/>
        <dbReference type="ChEBI" id="CHEBI:15378"/>
        <dbReference type="ChEBI" id="CHEBI:58126"/>
        <dbReference type="ChEBI" id="CHEBI:356416"/>
        <dbReference type="EC" id="4.2.1.24"/>
    </reaction>
</comment>
<accession>A0ABD5UY63</accession>
<dbReference type="NCBIfam" id="NF006762">
    <property type="entry name" value="PRK09283.1"/>
    <property type="match status" value="1"/>
</dbReference>
<dbReference type="PROSITE" id="PS00169">
    <property type="entry name" value="D_ALA_DEHYDRATASE"/>
    <property type="match status" value="1"/>
</dbReference>
<feature type="active site" description="Schiff-base intermediate with substrate" evidence="9">
    <location>
        <position position="199"/>
    </location>
</feature>
<dbReference type="PIRSF" id="PIRSF001415">
    <property type="entry name" value="Porphbilin_synth"/>
    <property type="match status" value="1"/>
</dbReference>
<keyword evidence="11" id="KW-0479">Metal-binding</keyword>
<sequence>MDLTDRPRRLRTDGVRPLVAETSLSPTDLIAPVFVDATTDERVPIDSMPGQERVPVSAAGDRVAEIEETGVEAVILFGIPESKDAAGTRAYADDGVVQRAARRIDAETDAYLVGDVCLCEYTDHGHCGILEETAETDPTLTVRNDETLDLLVRTAVSQAEAGVDMIAPSSMTDGMVAAIREGLDSAGFEHVPIMSYAAKYESAFYGPFREAADGAPAFGDRRHYQMDPGNRREALREARLDAEEGADVLMVKPALAYLDVVSDLRREFDHPIAAYNVSGEYAMLHAAAENGWLDLESVALESLSAIKRAGADLIVTYFAEDLAERL</sequence>